<name>A0ABY2JX71_9MICC</name>
<reference evidence="3 4" key="1">
    <citation type="submission" date="2019-03" db="EMBL/GenBank/DDBJ databases">
        <title>Reclassification of Micrococcus aloeverae and Micrococcus yunnanensis as later heterotypic synonyms of Micrococcus luteus.</title>
        <authorList>
            <person name="Huang C.-H."/>
        </authorList>
    </citation>
    <scope>NUCLEOTIDE SEQUENCE [LARGE SCALE GENOMIC DNA]</scope>
    <source>
        <strain evidence="3 4">BCRC 12151</strain>
    </source>
</reference>
<comment type="caution">
    <text evidence="3">The sequence shown here is derived from an EMBL/GenBank/DDBJ whole genome shotgun (WGS) entry which is preliminary data.</text>
</comment>
<proteinExistence type="predicted"/>
<keyword evidence="2" id="KW-1133">Transmembrane helix</keyword>
<evidence type="ECO:0000313" key="4">
    <source>
        <dbReference type="Proteomes" id="UP000297477"/>
    </source>
</evidence>
<feature type="region of interest" description="Disordered" evidence="1">
    <location>
        <begin position="63"/>
        <end position="126"/>
    </location>
</feature>
<keyword evidence="2" id="KW-0812">Transmembrane</keyword>
<accession>A0ABY2JX71</accession>
<protein>
    <submittedName>
        <fullName evidence="3">LytR family transcriptional regulator</fullName>
    </submittedName>
</protein>
<feature type="transmembrane region" description="Helical" evidence="2">
    <location>
        <begin position="38"/>
        <end position="59"/>
    </location>
</feature>
<keyword evidence="4" id="KW-1185">Reference proteome</keyword>
<dbReference type="Proteomes" id="UP000297477">
    <property type="component" value="Unassembled WGS sequence"/>
</dbReference>
<dbReference type="EMBL" id="SPKT01000026">
    <property type="protein sequence ID" value="TFH98017.1"/>
    <property type="molecule type" value="Genomic_DNA"/>
</dbReference>
<evidence type="ECO:0000256" key="2">
    <source>
        <dbReference type="SAM" id="Phobius"/>
    </source>
</evidence>
<keyword evidence="2" id="KW-0472">Membrane</keyword>
<evidence type="ECO:0000256" key="1">
    <source>
        <dbReference type="SAM" id="MobiDB-lite"/>
    </source>
</evidence>
<evidence type="ECO:0000313" key="3">
    <source>
        <dbReference type="EMBL" id="TFH98017.1"/>
    </source>
</evidence>
<sequence length="126" mass="13081">MAYTPDRFDDVPEYTDQRGAHRDHFEGAAAAGAGVRPFLLIAVAAILVGLFVGVALPFLQRGDDSTTADATASVTATASDDAASASGDDEREGTAASETEEAKKSEDAEESKKAEASTKAEESRKA</sequence>
<feature type="non-terminal residue" evidence="3">
    <location>
        <position position="126"/>
    </location>
</feature>
<feature type="compositionally biased region" description="Low complexity" evidence="1">
    <location>
        <begin position="65"/>
        <end position="86"/>
    </location>
</feature>
<organism evidence="3 4">
    <name type="scientific">Micrococcus lylae</name>
    <dbReference type="NCBI Taxonomy" id="1273"/>
    <lineage>
        <taxon>Bacteria</taxon>
        <taxon>Bacillati</taxon>
        <taxon>Actinomycetota</taxon>
        <taxon>Actinomycetes</taxon>
        <taxon>Micrococcales</taxon>
        <taxon>Micrococcaceae</taxon>
        <taxon>Micrococcus</taxon>
    </lineage>
</organism>
<gene>
    <name evidence="3" type="ORF">E4A49_10520</name>
</gene>
<feature type="compositionally biased region" description="Basic and acidic residues" evidence="1">
    <location>
        <begin position="100"/>
        <end position="126"/>
    </location>
</feature>